<proteinExistence type="predicted"/>
<organism evidence="3 4">
    <name type="scientific">Mediterraneibacter gnavus</name>
    <name type="common">Ruminococcus gnavus</name>
    <dbReference type="NCBI Taxonomy" id="33038"/>
    <lineage>
        <taxon>Bacteria</taxon>
        <taxon>Bacillati</taxon>
        <taxon>Bacillota</taxon>
        <taxon>Clostridia</taxon>
        <taxon>Lachnospirales</taxon>
        <taxon>Lachnospiraceae</taxon>
        <taxon>Mediterraneibacter</taxon>
    </lineage>
</organism>
<protein>
    <submittedName>
        <fullName evidence="3">Helix-turn-helix domain-containing protein</fullName>
    </submittedName>
</protein>
<dbReference type="Pfam" id="PF12645">
    <property type="entry name" value="HTH_16"/>
    <property type="match status" value="1"/>
</dbReference>
<evidence type="ECO:0000313" key="4">
    <source>
        <dbReference type="Proteomes" id="UP000260808"/>
    </source>
</evidence>
<comment type="caution">
    <text evidence="3">The sequence shown here is derived from an EMBL/GenBank/DDBJ whole genome shotgun (WGS) entry which is preliminary data.</text>
</comment>
<dbReference type="RefSeq" id="WP_101878529.1">
    <property type="nucleotide sequence ID" value="NZ_CAXUME010000008.1"/>
</dbReference>
<accession>A0A2N5NNZ8</accession>
<reference evidence="2" key="3">
    <citation type="submission" date="2020-02" db="EMBL/GenBank/DDBJ databases">
        <authorList>
            <person name="Littmann E."/>
            <person name="Sorbara M."/>
        </authorList>
    </citation>
    <scope>NUCLEOTIDE SEQUENCE</scope>
    <source>
        <strain evidence="2">MSK.11.9</strain>
    </source>
</reference>
<reference evidence="3 4" key="1">
    <citation type="submission" date="2018-08" db="EMBL/GenBank/DDBJ databases">
        <title>A genome reference for cultivated species of the human gut microbiota.</title>
        <authorList>
            <person name="Zou Y."/>
            <person name="Xue W."/>
            <person name="Luo G."/>
        </authorList>
    </citation>
    <scope>NUCLEOTIDE SEQUENCE [LARGE SCALE GENOMIC DNA]</scope>
    <source>
        <strain evidence="3 4">TF01-20-2</strain>
    </source>
</reference>
<dbReference type="InterPro" id="IPR024760">
    <property type="entry name" value="HTH_dom_conjug_TS-like"/>
</dbReference>
<name>A0A2N5NNZ8_MEDGN</name>
<dbReference type="EMBL" id="JAAIRY010000004">
    <property type="protein sequence ID" value="NSI64486.1"/>
    <property type="molecule type" value="Genomic_DNA"/>
</dbReference>
<dbReference type="EMBL" id="QSSX01000010">
    <property type="protein sequence ID" value="RGM23797.1"/>
    <property type="molecule type" value="Genomic_DNA"/>
</dbReference>
<dbReference type="Proteomes" id="UP001296581">
    <property type="component" value="Unassembled WGS sequence"/>
</dbReference>
<sequence>MKSKKHRELPEFEIIQAAIEGDAEAINQILSYFQPFINSECKREYKDEFGRVHYVVDEYMKRRMETKLITKILDFKIRL</sequence>
<feature type="domain" description="Helix-turn-helix conjugative transposon-like" evidence="1">
    <location>
        <begin position="12"/>
        <end position="76"/>
    </location>
</feature>
<evidence type="ECO:0000259" key="1">
    <source>
        <dbReference type="Pfam" id="PF12645"/>
    </source>
</evidence>
<evidence type="ECO:0000313" key="3">
    <source>
        <dbReference type="EMBL" id="RGM23797.1"/>
    </source>
</evidence>
<gene>
    <name evidence="3" type="ORF">DXC31_05650</name>
    <name evidence="2" type="ORF">G4981_04225</name>
</gene>
<dbReference type="AlphaFoldDB" id="A0A2N5NNZ8"/>
<evidence type="ECO:0000313" key="2">
    <source>
        <dbReference type="EMBL" id="NSI64486.1"/>
    </source>
</evidence>
<reference evidence="2" key="2">
    <citation type="journal article" date="2020" name="Cell Host Microbe">
        <title>Functional and Genomic Variation between Human-Derived Isolates of Lachnospiraceae Reveals Inter- and Intra-Species Diversity.</title>
        <authorList>
            <person name="Sorbara M.T."/>
            <person name="Littmann E.R."/>
            <person name="Fontana E."/>
            <person name="Moody T.U."/>
            <person name="Kohout C.E."/>
            <person name="Gjonbalaj M."/>
            <person name="Eaton V."/>
            <person name="Seok R."/>
            <person name="Leiner I.M."/>
            <person name="Pamer E.G."/>
        </authorList>
    </citation>
    <scope>NUCLEOTIDE SEQUENCE</scope>
    <source>
        <strain evidence="2">MSK.11.9</strain>
    </source>
</reference>
<dbReference type="Proteomes" id="UP000260808">
    <property type="component" value="Unassembled WGS sequence"/>
</dbReference>